<gene>
    <name evidence="2" type="ORF">DR980_00775</name>
</gene>
<evidence type="ECO:0000313" key="2">
    <source>
        <dbReference type="EMBL" id="RBN51733.1"/>
    </source>
</evidence>
<dbReference type="EMBL" id="QNUX01000001">
    <property type="protein sequence ID" value="RBN51733.1"/>
    <property type="molecule type" value="Genomic_DNA"/>
</dbReference>
<organism evidence="2 3">
    <name type="scientific">Flavobacterium psychrolimnae</name>
    <dbReference type="NCBI Taxonomy" id="249351"/>
    <lineage>
        <taxon>Bacteria</taxon>
        <taxon>Pseudomonadati</taxon>
        <taxon>Bacteroidota</taxon>
        <taxon>Flavobacteriia</taxon>
        <taxon>Flavobacteriales</taxon>
        <taxon>Flavobacteriaceae</taxon>
        <taxon>Flavobacterium</taxon>
    </lineage>
</organism>
<dbReference type="InterPro" id="IPR030887">
    <property type="entry name" value="Beta-barrel_YaiO"/>
</dbReference>
<dbReference type="InterPro" id="IPR019734">
    <property type="entry name" value="TPR_rpt"/>
</dbReference>
<dbReference type="InterPro" id="IPR011990">
    <property type="entry name" value="TPR-like_helical_dom_sf"/>
</dbReference>
<name>A0A366B534_9FLAO</name>
<proteinExistence type="predicted"/>
<feature type="domain" description="YaiO beta-barrel" evidence="1">
    <location>
        <begin position="184"/>
        <end position="352"/>
    </location>
</feature>
<keyword evidence="3" id="KW-1185">Reference proteome</keyword>
<dbReference type="OrthoDB" id="742239at2"/>
<dbReference type="SUPFAM" id="SSF48452">
    <property type="entry name" value="TPR-like"/>
    <property type="match status" value="1"/>
</dbReference>
<sequence length="421" mass="48283">MMAKIIIKLTFLVVFFGSFQMSGQEIKFDGDPDASFENARNLAFNLQRKQAQDTLLFILTKYPDYHDIRSFLATTYSWDGEYKKARKEFNYVLEKDKENKPTWIAAIKNELWADLPYAAIDMTNNALKTFPDDSELLLLKASAQENTNNPLEALSTIELVLEKNPDDQKAKDYKATLNNGLSRNAIGITASVDLYSDVFDPMQYYALMYRRQTKYGSIIGRVNYNRRFNENGLQYEVDLYPKIAKGLYAYVNVGIANTFLFPDVKYGAELFKSLPKSFEVSLGFRTLKYSTTTNIYTGSIGWYTGNSYLSFRPYFTPGETGTSKSGTFTYRKYRSDADNYLGVAVSVGFSPEINQFNINENAAKFVDLESQRINMGYYFTSANKQNAWGAQFAVSHQEIIFDQGNFFWIYSLALSWELKFK</sequence>
<protein>
    <recommendedName>
        <fullName evidence="1">YaiO beta-barrel domain-containing protein</fullName>
    </recommendedName>
</protein>
<reference evidence="2 3" key="1">
    <citation type="submission" date="2018-07" db="EMBL/GenBank/DDBJ databases">
        <title>Complete genome sequence of Flavobacterium psychrolimnae LMG 22018.</title>
        <authorList>
            <person name="Kim D.-U."/>
        </authorList>
    </citation>
    <scope>NUCLEOTIDE SEQUENCE [LARGE SCALE GENOMIC DNA]</scope>
    <source>
        <strain evidence="2 3">LMG 22018</strain>
    </source>
</reference>
<evidence type="ECO:0000313" key="3">
    <source>
        <dbReference type="Proteomes" id="UP000253676"/>
    </source>
</evidence>
<dbReference type="SMART" id="SM00028">
    <property type="entry name" value="TPR"/>
    <property type="match status" value="2"/>
</dbReference>
<dbReference type="Proteomes" id="UP000253676">
    <property type="component" value="Unassembled WGS sequence"/>
</dbReference>
<dbReference type="Gene3D" id="1.25.40.10">
    <property type="entry name" value="Tetratricopeptide repeat domain"/>
    <property type="match status" value="1"/>
</dbReference>
<dbReference type="RefSeq" id="WP_113633363.1">
    <property type="nucleotide sequence ID" value="NZ_QNUX01000001.1"/>
</dbReference>
<dbReference type="AlphaFoldDB" id="A0A366B534"/>
<evidence type="ECO:0000259" key="1">
    <source>
        <dbReference type="Pfam" id="PF19413"/>
    </source>
</evidence>
<dbReference type="Pfam" id="PF19413">
    <property type="entry name" value="YaiO"/>
    <property type="match status" value="1"/>
</dbReference>
<comment type="caution">
    <text evidence="2">The sequence shown here is derived from an EMBL/GenBank/DDBJ whole genome shotgun (WGS) entry which is preliminary data.</text>
</comment>
<dbReference type="NCBIfam" id="TIGR04390">
    <property type="entry name" value="OMP_YaiO_dom"/>
    <property type="match status" value="1"/>
</dbReference>
<accession>A0A366B534</accession>